<dbReference type="Proteomes" id="UP000249354">
    <property type="component" value="Unassembled WGS sequence"/>
</dbReference>
<reference evidence="2" key="1">
    <citation type="submission" date="2018-04" db="EMBL/GenBank/DDBJ databases">
        <authorList>
            <person name="Cornet L."/>
        </authorList>
    </citation>
    <scope>NUCLEOTIDE SEQUENCE [LARGE SCALE GENOMIC DNA]</scope>
</reference>
<reference evidence="1 2" key="2">
    <citation type="submission" date="2018-06" db="EMBL/GenBank/DDBJ databases">
        <title>Metagenomic assembly of (sub)arctic Cyanobacteria and their associated microbiome from non-axenic cultures.</title>
        <authorList>
            <person name="Baurain D."/>
        </authorList>
    </citation>
    <scope>NUCLEOTIDE SEQUENCE [LARGE SCALE GENOMIC DNA]</scope>
    <source>
        <strain evidence="1">ULC129bin1</strain>
    </source>
</reference>
<sequence>MKYTTQSIRHILLGDADAVRQTIHLLHTLHYTETILWSPVLAIQEPLVITPAQGEAMSLLKKLL</sequence>
<gene>
    <name evidence="1" type="ORF">DCF25_17210</name>
</gene>
<protein>
    <submittedName>
        <fullName evidence="1">Uncharacterized protein</fullName>
    </submittedName>
</protein>
<proteinExistence type="predicted"/>
<evidence type="ECO:0000313" key="2">
    <source>
        <dbReference type="Proteomes" id="UP000249354"/>
    </source>
</evidence>
<organism evidence="1 2">
    <name type="scientific">Leptolyngbya foveolarum</name>
    <dbReference type="NCBI Taxonomy" id="47253"/>
    <lineage>
        <taxon>Bacteria</taxon>
        <taxon>Bacillati</taxon>
        <taxon>Cyanobacteriota</taxon>
        <taxon>Cyanophyceae</taxon>
        <taxon>Leptolyngbyales</taxon>
        <taxon>Leptolyngbyaceae</taxon>
        <taxon>Leptolyngbya group</taxon>
        <taxon>Leptolyngbya</taxon>
    </lineage>
</organism>
<evidence type="ECO:0000313" key="1">
    <source>
        <dbReference type="EMBL" id="PZO12665.1"/>
    </source>
</evidence>
<accession>A0A2W4VSH2</accession>
<dbReference type="AlphaFoldDB" id="A0A2W4VSH2"/>
<dbReference type="EMBL" id="QBMC01000142">
    <property type="protein sequence ID" value="PZO12665.1"/>
    <property type="molecule type" value="Genomic_DNA"/>
</dbReference>
<name>A0A2W4VSH2_9CYAN</name>
<comment type="caution">
    <text evidence="1">The sequence shown here is derived from an EMBL/GenBank/DDBJ whole genome shotgun (WGS) entry which is preliminary data.</text>
</comment>